<keyword evidence="2" id="KW-0482">Metalloprotease</keyword>
<dbReference type="PANTHER" id="PTHR36844:SF1">
    <property type="entry name" value="PROTEASE PRSW"/>
    <property type="match status" value="1"/>
</dbReference>
<keyword evidence="2" id="KW-0378">Hydrolase</keyword>
<feature type="transmembrane region" description="Helical" evidence="1">
    <location>
        <begin position="134"/>
        <end position="158"/>
    </location>
</feature>
<evidence type="ECO:0000313" key="3">
    <source>
        <dbReference type="Proteomes" id="UP001630303"/>
    </source>
</evidence>
<accession>A0ABW9GK60</accession>
<sequence>MSYPSPLWQPGPGEPAPIADAPRPPAPVAAALLPISRRGGALLWVAAVLLVPVLALLVLYFVRFLGPAASIVGVLLAAVPFVVVWLAVRLVDRWEPEPRRLLAFAVAWGAIASVAIALGVDALLAFLAGGLPDAFSAVVQAPIVEEVAKGAGLLLLYVGARRSFDGPVDGIVYGALIGAGFAFTENVQYFAVSFIEGGAVQVGGVFFLRAVLSPFAHVMFTSLTGFALGLAARRSLRTAAALRYVFPGLIGAIVLHALWNGSATFFNFFEVYATLQVPLFVLFILGILALRREEARLTRARLGEYAAAGWFTAQEVDMLATGTGRRSALAWARAQPGDRTAVMRTFIRDATALAATRQRALSGRDATAAAQESALLQRTTAARAALLAR</sequence>
<evidence type="ECO:0000313" key="2">
    <source>
        <dbReference type="EMBL" id="MFM2721516.1"/>
    </source>
</evidence>
<feature type="transmembrane region" description="Helical" evidence="1">
    <location>
        <begin position="68"/>
        <end position="88"/>
    </location>
</feature>
<dbReference type="Pfam" id="PF13367">
    <property type="entry name" value="PrsW-protease"/>
    <property type="match status" value="1"/>
</dbReference>
<feature type="transmembrane region" description="Helical" evidence="1">
    <location>
        <begin position="211"/>
        <end position="232"/>
    </location>
</feature>
<dbReference type="EMBL" id="JAROCE010000004">
    <property type="protein sequence ID" value="MFM2721516.1"/>
    <property type="molecule type" value="Genomic_DNA"/>
</dbReference>
<keyword evidence="1" id="KW-0812">Transmembrane</keyword>
<reference evidence="2 3" key="1">
    <citation type="submission" date="2023-03" db="EMBL/GenBank/DDBJ databases">
        <title>MT1 and MT2 Draft Genomes of Novel Species.</title>
        <authorList>
            <person name="Venkateswaran K."/>
        </authorList>
    </citation>
    <scope>NUCLEOTIDE SEQUENCE [LARGE SCALE GENOMIC DNA]</scope>
    <source>
        <strain evidence="2 3">IF8SW-P5</strain>
    </source>
</reference>
<dbReference type="InterPro" id="IPR026898">
    <property type="entry name" value="PrsW"/>
</dbReference>
<keyword evidence="3" id="KW-1185">Reference proteome</keyword>
<protein>
    <submittedName>
        <fullName evidence="2">PrsW family intramembrane metalloprotease</fullName>
    </submittedName>
</protein>
<feature type="transmembrane region" description="Helical" evidence="1">
    <location>
        <begin position="100"/>
        <end position="128"/>
    </location>
</feature>
<comment type="caution">
    <text evidence="2">The sequence shown here is derived from an EMBL/GenBank/DDBJ whole genome shotgun (WGS) entry which is preliminary data.</text>
</comment>
<keyword evidence="1" id="KW-1133">Transmembrane helix</keyword>
<dbReference type="RefSeq" id="WP_239277178.1">
    <property type="nucleotide sequence ID" value="NZ_JAROCE010000004.1"/>
</dbReference>
<proteinExistence type="predicted"/>
<keyword evidence="2" id="KW-0645">Protease</keyword>
<gene>
    <name evidence="2" type="ORF">P5G46_13440</name>
</gene>
<dbReference type="Proteomes" id="UP001630303">
    <property type="component" value="Unassembled WGS sequence"/>
</dbReference>
<feature type="transmembrane region" description="Helical" evidence="1">
    <location>
        <begin position="271"/>
        <end position="290"/>
    </location>
</feature>
<dbReference type="PANTHER" id="PTHR36844">
    <property type="entry name" value="PROTEASE PRSW"/>
    <property type="match status" value="1"/>
</dbReference>
<organism evidence="2 3">
    <name type="scientific">Microbacterium mcarthurae</name>
    <dbReference type="NCBI Taxonomy" id="3035918"/>
    <lineage>
        <taxon>Bacteria</taxon>
        <taxon>Bacillati</taxon>
        <taxon>Actinomycetota</taxon>
        <taxon>Actinomycetes</taxon>
        <taxon>Micrococcales</taxon>
        <taxon>Microbacteriaceae</taxon>
        <taxon>Microbacterium</taxon>
    </lineage>
</organism>
<keyword evidence="1" id="KW-0472">Membrane</keyword>
<name>A0ABW9GK60_9MICO</name>
<dbReference type="GO" id="GO:0008237">
    <property type="term" value="F:metallopeptidase activity"/>
    <property type="evidence" value="ECO:0007669"/>
    <property type="project" value="UniProtKB-KW"/>
</dbReference>
<feature type="transmembrane region" description="Helical" evidence="1">
    <location>
        <begin position="170"/>
        <end position="191"/>
    </location>
</feature>
<feature type="transmembrane region" description="Helical" evidence="1">
    <location>
        <begin position="241"/>
        <end position="259"/>
    </location>
</feature>
<evidence type="ECO:0000256" key="1">
    <source>
        <dbReference type="SAM" id="Phobius"/>
    </source>
</evidence>
<feature type="transmembrane region" description="Helical" evidence="1">
    <location>
        <begin position="41"/>
        <end position="62"/>
    </location>
</feature>